<dbReference type="PANTHER" id="PTHR31286">
    <property type="entry name" value="GLYCINE-RICH CELL WALL STRUCTURAL PROTEIN 1.8-LIKE"/>
    <property type="match status" value="1"/>
</dbReference>
<dbReference type="OrthoDB" id="851886at2759"/>
<dbReference type="AlphaFoldDB" id="A0A484N696"/>
<evidence type="ECO:0000256" key="1">
    <source>
        <dbReference type="SAM" id="MobiDB-lite"/>
    </source>
</evidence>
<feature type="compositionally biased region" description="Basic and acidic residues" evidence="1">
    <location>
        <begin position="142"/>
        <end position="162"/>
    </location>
</feature>
<dbReference type="Proteomes" id="UP000595140">
    <property type="component" value="Unassembled WGS sequence"/>
</dbReference>
<proteinExistence type="predicted"/>
<evidence type="ECO:0000313" key="2">
    <source>
        <dbReference type="EMBL" id="VFQ96623.1"/>
    </source>
</evidence>
<organism evidence="2 3">
    <name type="scientific">Cuscuta campestris</name>
    <dbReference type="NCBI Taxonomy" id="132261"/>
    <lineage>
        <taxon>Eukaryota</taxon>
        <taxon>Viridiplantae</taxon>
        <taxon>Streptophyta</taxon>
        <taxon>Embryophyta</taxon>
        <taxon>Tracheophyta</taxon>
        <taxon>Spermatophyta</taxon>
        <taxon>Magnoliopsida</taxon>
        <taxon>eudicotyledons</taxon>
        <taxon>Gunneridae</taxon>
        <taxon>Pentapetalae</taxon>
        <taxon>asterids</taxon>
        <taxon>lamiids</taxon>
        <taxon>Solanales</taxon>
        <taxon>Convolvulaceae</taxon>
        <taxon>Cuscuteae</taxon>
        <taxon>Cuscuta</taxon>
        <taxon>Cuscuta subgen. Grammica</taxon>
        <taxon>Cuscuta sect. Cleistogrammica</taxon>
    </lineage>
</organism>
<accession>A0A484N696</accession>
<dbReference type="InterPro" id="IPR040256">
    <property type="entry name" value="At4g02000-like"/>
</dbReference>
<sequence length="229" mass="26514">MIHKLLFGEIHSFWIPGSEVNLAELLNIPIWIQLPDLELRFWSLNALSKIGSLIGKPLRADKSTVQKSKMSYARLQVKVRMKQEFPEVIYFADGKDRIISQRVKYEWCPIVCSHCEGLGHNEEKCRKKTAPRQQKVWRKKQTHAEKQKEEKPQEKEIENDNKEEMVTPEGNFITQVNEGEKNEGFTEVGRKNSIKKRCLGESFTMIAQGIEVPTVLVEAQYSGQRPFLT</sequence>
<dbReference type="PANTHER" id="PTHR31286:SF165">
    <property type="entry name" value="DUF4283 DOMAIN-CONTAINING PROTEIN"/>
    <property type="match status" value="1"/>
</dbReference>
<keyword evidence="3" id="KW-1185">Reference proteome</keyword>
<feature type="compositionally biased region" description="Basic residues" evidence="1">
    <location>
        <begin position="127"/>
        <end position="141"/>
    </location>
</feature>
<feature type="region of interest" description="Disordered" evidence="1">
    <location>
        <begin position="127"/>
        <end position="162"/>
    </location>
</feature>
<protein>
    <submittedName>
        <fullName evidence="2">Uncharacterized protein</fullName>
    </submittedName>
</protein>
<name>A0A484N696_9ASTE</name>
<reference evidence="2 3" key="1">
    <citation type="submission" date="2018-04" db="EMBL/GenBank/DDBJ databases">
        <authorList>
            <person name="Vogel A."/>
        </authorList>
    </citation>
    <scope>NUCLEOTIDE SEQUENCE [LARGE SCALE GENOMIC DNA]</scope>
</reference>
<gene>
    <name evidence="2" type="ORF">CCAM_LOCUS38399</name>
</gene>
<evidence type="ECO:0000313" key="3">
    <source>
        <dbReference type="Proteomes" id="UP000595140"/>
    </source>
</evidence>
<dbReference type="EMBL" id="OOIL02006049">
    <property type="protein sequence ID" value="VFQ96623.1"/>
    <property type="molecule type" value="Genomic_DNA"/>
</dbReference>